<evidence type="ECO:0000256" key="1">
    <source>
        <dbReference type="ARBA" id="ARBA00010632"/>
    </source>
</evidence>
<dbReference type="GO" id="GO:0031428">
    <property type="term" value="C:box C/D methylation guide snoRNP complex"/>
    <property type="evidence" value="ECO:0007669"/>
    <property type="project" value="TreeGrafter"/>
</dbReference>
<dbReference type="Gene3D" id="3.30.200.20">
    <property type="entry name" value="Phosphorylase Kinase, domain 1"/>
    <property type="match status" value="1"/>
</dbReference>
<dbReference type="GO" id="GO:0008649">
    <property type="term" value="F:rRNA methyltransferase activity"/>
    <property type="evidence" value="ECO:0007669"/>
    <property type="project" value="TreeGrafter"/>
</dbReference>
<evidence type="ECO:0000256" key="3">
    <source>
        <dbReference type="ARBA" id="ARBA00022603"/>
    </source>
</evidence>
<keyword evidence="5" id="KW-0694">RNA-binding</keyword>
<name>A0AAD8H275_9APIA</name>
<dbReference type="EMBL" id="JAUIZM010000010">
    <property type="protein sequence ID" value="KAK1358838.1"/>
    <property type="molecule type" value="Genomic_DNA"/>
</dbReference>
<keyword evidence="4" id="KW-0808">Transferase</keyword>
<protein>
    <recommendedName>
        <fullName evidence="6">Nucleolar protein 58/56 N-terminal domain-containing protein</fullName>
    </recommendedName>
</protein>
<evidence type="ECO:0000256" key="4">
    <source>
        <dbReference type="ARBA" id="ARBA00022679"/>
    </source>
</evidence>
<feature type="domain" description="Nucleolar protein 58/56 N-terminal" evidence="6">
    <location>
        <begin position="79"/>
        <end position="141"/>
    </location>
</feature>
<dbReference type="GO" id="GO:0000494">
    <property type="term" value="P:box C/D sno(s)RNA 3'-end processing"/>
    <property type="evidence" value="ECO:0007669"/>
    <property type="project" value="TreeGrafter"/>
</dbReference>
<dbReference type="Gene3D" id="3.40.50.150">
    <property type="entry name" value="Vaccinia Virus protein VP39"/>
    <property type="match status" value="1"/>
</dbReference>
<dbReference type="GO" id="GO:1990259">
    <property type="term" value="F:histone H2AQ104 methyltransferase activity"/>
    <property type="evidence" value="ECO:0007669"/>
    <property type="project" value="TreeGrafter"/>
</dbReference>
<evidence type="ECO:0000256" key="2">
    <source>
        <dbReference type="ARBA" id="ARBA00022552"/>
    </source>
</evidence>
<organism evidence="7 8">
    <name type="scientific">Heracleum sosnowskyi</name>
    <dbReference type="NCBI Taxonomy" id="360622"/>
    <lineage>
        <taxon>Eukaryota</taxon>
        <taxon>Viridiplantae</taxon>
        <taxon>Streptophyta</taxon>
        <taxon>Embryophyta</taxon>
        <taxon>Tracheophyta</taxon>
        <taxon>Spermatophyta</taxon>
        <taxon>Magnoliopsida</taxon>
        <taxon>eudicotyledons</taxon>
        <taxon>Gunneridae</taxon>
        <taxon>Pentapetalae</taxon>
        <taxon>asterids</taxon>
        <taxon>campanulids</taxon>
        <taxon>Apiales</taxon>
        <taxon>Apiaceae</taxon>
        <taxon>Apioideae</taxon>
        <taxon>apioid superclade</taxon>
        <taxon>Tordylieae</taxon>
        <taxon>Tordyliinae</taxon>
        <taxon>Heracleum</taxon>
    </lineage>
</organism>
<comment type="similarity">
    <text evidence="1">Belongs to the methyltransferase superfamily. Fibrillarin family.</text>
</comment>
<comment type="caution">
    <text evidence="7">The sequence shown here is derived from an EMBL/GenBank/DDBJ whole genome shotgun (WGS) entry which is preliminary data.</text>
</comment>
<gene>
    <name evidence="7" type="ORF">POM88_043312</name>
</gene>
<evidence type="ECO:0000256" key="5">
    <source>
        <dbReference type="ARBA" id="ARBA00022884"/>
    </source>
</evidence>
<dbReference type="Pfam" id="PF01269">
    <property type="entry name" value="Fibrillarin"/>
    <property type="match status" value="1"/>
</dbReference>
<dbReference type="GO" id="GO:0003723">
    <property type="term" value="F:RNA binding"/>
    <property type="evidence" value="ECO:0007669"/>
    <property type="project" value="UniProtKB-KW"/>
</dbReference>
<dbReference type="PRINTS" id="PR00052">
    <property type="entry name" value="FIBRILLARIN"/>
</dbReference>
<sequence length="445" mass="50116">MACMNDRKYVSNNRLSRLRQIETCTDSPQIRAELEKLKRLVDAHPKGLNTTFKITKRKNRSNISTRPRREVLGQGLAAYFLFELASGYALFHAHGVDDLHMANFDAHEKYINCPDQTFTLKAFHPFLSTADALVQMIAISNSTVTPQLKSFLVDNLPKWIHGKGSSCFVATSNPFLAHKITSTTGLATRCGEFSFNLMRGLRMKIDKFIDGLEPKDLEKQQLNLARLYSRQREEDFVCTKNLVPGEALYGEELIYIQNEDGTDIEYRVWNPLKSKLAAAIMCGVKNICVKPGAHVLYIGDVCEITVTYLSDLVGSDGLVYVVGISDVVVNMVEKRPNVITIIEKPNLCCNYRMVLGMVDVIFANVVNPIVSPHEAHWIVNNARFYLRAGGHYMISTQANNINSTSQGILANNDFQRQFNPIELVMLEPIVRETVMAIGSYRVLEE</sequence>
<dbReference type="SUPFAM" id="SSF53335">
    <property type="entry name" value="S-adenosyl-L-methionine-dependent methyltransferases"/>
    <property type="match status" value="1"/>
</dbReference>
<dbReference type="Proteomes" id="UP001237642">
    <property type="component" value="Unassembled WGS sequence"/>
</dbReference>
<dbReference type="GO" id="GO:0032040">
    <property type="term" value="C:small-subunit processome"/>
    <property type="evidence" value="ECO:0007669"/>
    <property type="project" value="TreeGrafter"/>
</dbReference>
<accession>A0AAD8H275</accession>
<dbReference type="Pfam" id="PF08156">
    <property type="entry name" value="NOP5NT"/>
    <property type="match status" value="1"/>
</dbReference>
<reference evidence="7" key="1">
    <citation type="submission" date="2023-02" db="EMBL/GenBank/DDBJ databases">
        <title>Genome of toxic invasive species Heracleum sosnowskyi carries increased number of genes despite the absence of recent whole-genome duplications.</title>
        <authorList>
            <person name="Schelkunov M."/>
            <person name="Shtratnikova V."/>
            <person name="Makarenko M."/>
            <person name="Klepikova A."/>
            <person name="Omelchenko D."/>
            <person name="Novikova G."/>
            <person name="Obukhova E."/>
            <person name="Bogdanov V."/>
            <person name="Penin A."/>
            <person name="Logacheva M."/>
        </authorList>
    </citation>
    <scope>NUCLEOTIDE SEQUENCE</scope>
    <source>
        <strain evidence="7">Hsosn_3</strain>
        <tissue evidence="7">Leaf</tissue>
    </source>
</reference>
<dbReference type="InterPro" id="IPR012974">
    <property type="entry name" value="NOP58/56_N"/>
</dbReference>
<dbReference type="PANTHER" id="PTHR10335">
    <property type="entry name" value="RRNA 2-O-METHYLTRANSFERASE FIBRILLARIN"/>
    <property type="match status" value="1"/>
</dbReference>
<keyword evidence="3" id="KW-0489">Methyltransferase</keyword>
<dbReference type="SMART" id="SM01206">
    <property type="entry name" value="Fibrillarin"/>
    <property type="match status" value="1"/>
</dbReference>
<evidence type="ECO:0000313" key="8">
    <source>
        <dbReference type="Proteomes" id="UP001237642"/>
    </source>
</evidence>
<keyword evidence="8" id="KW-1185">Reference proteome</keyword>
<dbReference type="InterPro" id="IPR000692">
    <property type="entry name" value="Fibrillarin"/>
</dbReference>
<dbReference type="AlphaFoldDB" id="A0AAD8H275"/>
<keyword evidence="2" id="KW-0698">rRNA processing</keyword>
<proteinExistence type="inferred from homology"/>
<evidence type="ECO:0000259" key="6">
    <source>
        <dbReference type="Pfam" id="PF08156"/>
    </source>
</evidence>
<dbReference type="PANTHER" id="PTHR10335:SF0">
    <property type="entry name" value="RRNA 2'-O-METHYLTRANSFERASE FIBRILLARIN 1-RELATED"/>
    <property type="match status" value="1"/>
</dbReference>
<dbReference type="InterPro" id="IPR029063">
    <property type="entry name" value="SAM-dependent_MTases_sf"/>
</dbReference>
<evidence type="ECO:0000313" key="7">
    <source>
        <dbReference type="EMBL" id="KAK1358838.1"/>
    </source>
</evidence>
<reference evidence="7" key="2">
    <citation type="submission" date="2023-05" db="EMBL/GenBank/DDBJ databases">
        <authorList>
            <person name="Schelkunov M.I."/>
        </authorList>
    </citation>
    <scope>NUCLEOTIDE SEQUENCE</scope>
    <source>
        <strain evidence="7">Hsosn_3</strain>
        <tissue evidence="7">Leaf</tissue>
    </source>
</reference>